<accession>A0ABV7YNG7</accession>
<evidence type="ECO:0000313" key="2">
    <source>
        <dbReference type="EMBL" id="MFC3765685.1"/>
    </source>
</evidence>
<dbReference type="EMBL" id="JBHRZH010000041">
    <property type="protein sequence ID" value="MFC3765685.1"/>
    <property type="molecule type" value="Genomic_DNA"/>
</dbReference>
<dbReference type="SMART" id="SM00530">
    <property type="entry name" value="HTH_XRE"/>
    <property type="match status" value="1"/>
</dbReference>
<protein>
    <submittedName>
        <fullName evidence="2">Helix-turn-helix domain-containing protein</fullName>
    </submittedName>
</protein>
<reference evidence="3" key="1">
    <citation type="journal article" date="2019" name="Int. J. Syst. Evol. Microbiol.">
        <title>The Global Catalogue of Microorganisms (GCM) 10K type strain sequencing project: providing services to taxonomists for standard genome sequencing and annotation.</title>
        <authorList>
            <consortium name="The Broad Institute Genomics Platform"/>
            <consortium name="The Broad Institute Genome Sequencing Center for Infectious Disease"/>
            <person name="Wu L."/>
            <person name="Ma J."/>
        </authorList>
    </citation>
    <scope>NUCLEOTIDE SEQUENCE [LARGE SCALE GENOMIC DNA]</scope>
    <source>
        <strain evidence="3">CGMCC 4.7241</strain>
    </source>
</reference>
<organism evidence="2 3">
    <name type="scientific">Tenggerimyces flavus</name>
    <dbReference type="NCBI Taxonomy" id="1708749"/>
    <lineage>
        <taxon>Bacteria</taxon>
        <taxon>Bacillati</taxon>
        <taxon>Actinomycetota</taxon>
        <taxon>Actinomycetes</taxon>
        <taxon>Propionibacteriales</taxon>
        <taxon>Nocardioidaceae</taxon>
        <taxon>Tenggerimyces</taxon>
    </lineage>
</organism>
<dbReference type="SUPFAM" id="SSF47413">
    <property type="entry name" value="lambda repressor-like DNA-binding domains"/>
    <property type="match status" value="1"/>
</dbReference>
<keyword evidence="3" id="KW-1185">Reference proteome</keyword>
<dbReference type="Pfam" id="PF13560">
    <property type="entry name" value="HTH_31"/>
    <property type="match status" value="1"/>
</dbReference>
<evidence type="ECO:0000259" key="1">
    <source>
        <dbReference type="SMART" id="SM00530"/>
    </source>
</evidence>
<proteinExistence type="predicted"/>
<dbReference type="InterPro" id="IPR001387">
    <property type="entry name" value="Cro/C1-type_HTH"/>
</dbReference>
<gene>
    <name evidence="2" type="ORF">ACFOUW_32955</name>
</gene>
<dbReference type="RefSeq" id="WP_205116422.1">
    <property type="nucleotide sequence ID" value="NZ_JAFBCM010000001.1"/>
</dbReference>
<feature type="domain" description="HTH cro/C1-type" evidence="1">
    <location>
        <begin position="18"/>
        <end position="74"/>
    </location>
</feature>
<evidence type="ECO:0000313" key="3">
    <source>
        <dbReference type="Proteomes" id="UP001595699"/>
    </source>
</evidence>
<name>A0ABV7YNG7_9ACTN</name>
<dbReference type="InterPro" id="IPR043917">
    <property type="entry name" value="DUF5753"/>
</dbReference>
<dbReference type="Gene3D" id="1.10.260.40">
    <property type="entry name" value="lambda repressor-like DNA-binding domains"/>
    <property type="match status" value="1"/>
</dbReference>
<dbReference type="CDD" id="cd00093">
    <property type="entry name" value="HTH_XRE"/>
    <property type="match status" value="1"/>
</dbReference>
<comment type="caution">
    <text evidence="2">The sequence shown here is derived from an EMBL/GenBank/DDBJ whole genome shotgun (WGS) entry which is preliminary data.</text>
</comment>
<sequence length="284" mass="32301">MNDHARGATIAKLRLARRLGELRVDRGYTANQVCDRLGWGRGKVGRFEANVWVRPELSDIRDLLRFYKATEEEQTELVDLASLARNRAWWRELSDVFDNEFAGYEADAARIGSYVSLVIPGLLQTPSYMESLMRRGVKTSAWRSRAIRSRLRRQEILERTDGTAPEFAAVLTEGSLLYHWGTPAERRAQVEHLVEFARMPHIDIRVLRFADGPHAGMSTGGINLFEFASPDPSIVFLEDDLSMRLVPDQKEVLIQIESFRRIQEAATDPVGTIAFLKKLAETLE</sequence>
<dbReference type="Proteomes" id="UP001595699">
    <property type="component" value="Unassembled WGS sequence"/>
</dbReference>
<dbReference type="InterPro" id="IPR010982">
    <property type="entry name" value="Lambda_DNA-bd_dom_sf"/>
</dbReference>
<dbReference type="Pfam" id="PF19054">
    <property type="entry name" value="DUF5753"/>
    <property type="match status" value="1"/>
</dbReference>